<accession>A0ABW1D7X0</accession>
<reference evidence="2" key="1">
    <citation type="journal article" date="2019" name="Int. J. Syst. Evol. Microbiol.">
        <title>The Global Catalogue of Microorganisms (GCM) 10K type strain sequencing project: providing services to taxonomists for standard genome sequencing and annotation.</title>
        <authorList>
            <consortium name="The Broad Institute Genomics Platform"/>
            <consortium name="The Broad Institute Genome Sequencing Center for Infectious Disease"/>
            <person name="Wu L."/>
            <person name="Ma J."/>
        </authorList>
    </citation>
    <scope>NUCLEOTIDE SEQUENCE [LARGE SCALE GENOMIC DNA]</scope>
    <source>
        <strain evidence="2">CCUG 53903</strain>
    </source>
</reference>
<proteinExistence type="predicted"/>
<keyword evidence="2" id="KW-1185">Reference proteome</keyword>
<evidence type="ECO:0000313" key="1">
    <source>
        <dbReference type="EMBL" id="MFC5833998.1"/>
    </source>
</evidence>
<dbReference type="RefSeq" id="WP_379523416.1">
    <property type="nucleotide sequence ID" value="NZ_JBHSPA010000106.1"/>
</dbReference>
<protein>
    <submittedName>
        <fullName evidence="1">HEXXH motif-containing putative peptide modification protein</fullName>
    </submittedName>
</protein>
<dbReference type="InterPro" id="IPR026337">
    <property type="entry name" value="AKG_HExxH"/>
</dbReference>
<name>A0ABW1D7X0_9ACTN</name>
<organism evidence="1 2">
    <name type="scientific">Nonomuraea insulae</name>
    <dbReference type="NCBI Taxonomy" id="1616787"/>
    <lineage>
        <taxon>Bacteria</taxon>
        <taxon>Bacillati</taxon>
        <taxon>Actinomycetota</taxon>
        <taxon>Actinomycetes</taxon>
        <taxon>Streptosporangiales</taxon>
        <taxon>Streptosporangiaceae</taxon>
        <taxon>Nonomuraea</taxon>
    </lineage>
</organism>
<evidence type="ECO:0000313" key="2">
    <source>
        <dbReference type="Proteomes" id="UP001596058"/>
    </source>
</evidence>
<dbReference type="NCBIfam" id="TIGR04267">
    <property type="entry name" value="mod_HExxH"/>
    <property type="match status" value="1"/>
</dbReference>
<comment type="caution">
    <text evidence="1">The sequence shown here is derived from an EMBL/GenBank/DDBJ whole genome shotgun (WGS) entry which is preliminary data.</text>
</comment>
<gene>
    <name evidence="1" type="ORF">ACFPZ3_60000</name>
</gene>
<dbReference type="Proteomes" id="UP001596058">
    <property type="component" value="Unassembled WGS sequence"/>
</dbReference>
<dbReference type="EMBL" id="JBHSPA010000106">
    <property type="protein sequence ID" value="MFC5833998.1"/>
    <property type="molecule type" value="Genomic_DNA"/>
</dbReference>
<sequence>MIAGFGLSPAALDDLARGGGAPAGLADVERSKNVLLLRAVVARSRALGHPGARAAADGYRLLSRVERAGPAAAAEVLGYPLLGTWASATLAALARREEAAPQRLAAVAGSAVLLARLPITARFPAEAGAVVLPGVGRLVLPGVADGQPVTLTPPYLDVDGERVLLTAEPRWEGVRDIGLLLDDVDPWRFPGPIPPLGRLTGTEAAAWELLIGQARDILEAGHPAVARTLDAITKVLVPISPPRAGTRSATARTAYGSVAMSWPHDARSAALALAHEVQHAKLAMLMDLFDLVRPGARGHFYAPWRDDPRPAAALLQGAYAHMGVAGFWRAERHLAPDPEMAHSEFVRWRDAAHEASLTLLKSGTVTGLGRRFVEGMLETLAAWRTDRVPAEASATARRAATRHRLQWSLRHGR</sequence>